<dbReference type="PIRSF" id="PIRSF000535">
    <property type="entry name" value="1PFK/6PFK/LacC"/>
    <property type="match status" value="1"/>
</dbReference>
<dbReference type="InterPro" id="IPR029056">
    <property type="entry name" value="Ribokinase-like"/>
</dbReference>
<dbReference type="EMBL" id="FNLF01000002">
    <property type="protein sequence ID" value="SDR28113.1"/>
    <property type="molecule type" value="Genomic_DNA"/>
</dbReference>
<dbReference type="InterPro" id="IPR011611">
    <property type="entry name" value="PfkB_dom"/>
</dbReference>
<dbReference type="InterPro" id="IPR017583">
    <property type="entry name" value="Tagatose/fructose_Pkinase"/>
</dbReference>
<feature type="domain" description="Carbohydrate kinase PfkB" evidence="7">
    <location>
        <begin position="25"/>
        <end position="307"/>
    </location>
</feature>
<dbReference type="GO" id="GO:0005829">
    <property type="term" value="C:cytosol"/>
    <property type="evidence" value="ECO:0007669"/>
    <property type="project" value="TreeGrafter"/>
</dbReference>
<accession>A0A1H1HRS7</accession>
<name>A0A1H1HRS7_9ACTN</name>
<dbReference type="Pfam" id="PF00294">
    <property type="entry name" value="PfkB"/>
    <property type="match status" value="1"/>
</dbReference>
<dbReference type="Gene3D" id="3.40.1190.20">
    <property type="match status" value="1"/>
</dbReference>
<comment type="similarity">
    <text evidence="1">Belongs to the carbohydrate kinase PfkB family.</text>
</comment>
<evidence type="ECO:0000259" key="7">
    <source>
        <dbReference type="Pfam" id="PF00294"/>
    </source>
</evidence>
<evidence type="ECO:0000256" key="3">
    <source>
        <dbReference type="ARBA" id="ARBA00022741"/>
    </source>
</evidence>
<evidence type="ECO:0000313" key="9">
    <source>
        <dbReference type="Proteomes" id="UP000183053"/>
    </source>
</evidence>
<keyword evidence="3" id="KW-0547">Nucleotide-binding</keyword>
<dbReference type="NCBIfam" id="TIGR03168">
    <property type="entry name" value="1-PFK"/>
    <property type="match status" value="1"/>
</dbReference>
<evidence type="ECO:0000256" key="5">
    <source>
        <dbReference type="ARBA" id="ARBA00022840"/>
    </source>
</evidence>
<dbReference type="AlphaFoldDB" id="A0A1H1HRS7"/>
<protein>
    <submittedName>
        <fullName evidence="8">1-phosphofructokinase</fullName>
    </submittedName>
</protein>
<keyword evidence="9" id="KW-1185">Reference proteome</keyword>
<dbReference type="Proteomes" id="UP000183053">
    <property type="component" value="Unassembled WGS sequence"/>
</dbReference>
<dbReference type="STRING" id="47312.SAMN04489765_4515"/>
<dbReference type="SUPFAM" id="SSF53613">
    <property type="entry name" value="Ribokinase-like"/>
    <property type="match status" value="1"/>
</dbReference>
<evidence type="ECO:0000256" key="1">
    <source>
        <dbReference type="ARBA" id="ARBA00010688"/>
    </source>
</evidence>
<proteinExistence type="inferred from homology"/>
<dbReference type="CDD" id="cd01164">
    <property type="entry name" value="FruK_PfkB_like"/>
    <property type="match status" value="1"/>
</dbReference>
<dbReference type="RefSeq" id="WP_068563913.1">
    <property type="nucleotide sequence ID" value="NZ_FNLF01000002.1"/>
</dbReference>
<keyword evidence="4 8" id="KW-0418">Kinase</keyword>
<dbReference type="GO" id="GO:0005524">
    <property type="term" value="F:ATP binding"/>
    <property type="evidence" value="ECO:0007669"/>
    <property type="project" value="UniProtKB-KW"/>
</dbReference>
<dbReference type="GO" id="GO:0008443">
    <property type="term" value="F:phosphofructokinase activity"/>
    <property type="evidence" value="ECO:0007669"/>
    <property type="project" value="TreeGrafter"/>
</dbReference>
<sequence>MIVTLTVNPSLDRLVTLGGPLRRGAVQRAGGTAADPGGKGVNVSRVVHAAGAGTVAVLPADQGDPLLVGLARLGVPAIPVPVGHEVRSNITVAEPDGTTTKLNAPGMPLALEAVRALEDVVVSVADGADWLALCGSLPPGLPDDWYARLARRLGARSDGPLLAVDTSGAALAASAIPGVALLKPNSEELAELVGLGADAGAAFESRAAAGDLAPARAAAEELHRATGATVLATLGAAGALLVTADGAWAAVPPPIAVRSTVGAGDSALAGYLIAHTRGATPPERLSLAVAYGAAAAAQPGTRAPRPEDLAVAGVQVTTL</sequence>
<evidence type="ECO:0000256" key="2">
    <source>
        <dbReference type="ARBA" id="ARBA00022679"/>
    </source>
</evidence>
<keyword evidence="2 6" id="KW-0808">Transferase</keyword>
<dbReference type="PANTHER" id="PTHR46566">
    <property type="entry name" value="1-PHOSPHOFRUCTOKINASE-RELATED"/>
    <property type="match status" value="1"/>
</dbReference>
<evidence type="ECO:0000313" key="8">
    <source>
        <dbReference type="EMBL" id="SDR28113.1"/>
    </source>
</evidence>
<organism evidence="8 9">
    <name type="scientific">Tsukamurella pulmonis</name>
    <dbReference type="NCBI Taxonomy" id="47312"/>
    <lineage>
        <taxon>Bacteria</taxon>
        <taxon>Bacillati</taxon>
        <taxon>Actinomycetota</taxon>
        <taxon>Actinomycetes</taxon>
        <taxon>Mycobacteriales</taxon>
        <taxon>Tsukamurellaceae</taxon>
        <taxon>Tsukamurella</taxon>
    </lineage>
</organism>
<dbReference type="OrthoDB" id="9801219at2"/>
<evidence type="ECO:0000256" key="6">
    <source>
        <dbReference type="PIRNR" id="PIRNR000535"/>
    </source>
</evidence>
<evidence type="ECO:0000256" key="4">
    <source>
        <dbReference type="ARBA" id="ARBA00022777"/>
    </source>
</evidence>
<dbReference type="PROSITE" id="PS00584">
    <property type="entry name" value="PFKB_KINASES_2"/>
    <property type="match status" value="1"/>
</dbReference>
<reference evidence="9" key="1">
    <citation type="submission" date="2016-10" db="EMBL/GenBank/DDBJ databases">
        <authorList>
            <person name="Varghese N."/>
            <person name="Submissions S."/>
        </authorList>
    </citation>
    <scope>NUCLEOTIDE SEQUENCE [LARGE SCALE GENOMIC DNA]</scope>
    <source>
        <strain evidence="9">DSM 44142</strain>
    </source>
</reference>
<keyword evidence="5" id="KW-0067">ATP-binding</keyword>
<dbReference type="PANTHER" id="PTHR46566:SF5">
    <property type="entry name" value="1-PHOSPHOFRUCTOKINASE"/>
    <property type="match status" value="1"/>
</dbReference>
<dbReference type="InterPro" id="IPR002173">
    <property type="entry name" value="Carboh/pur_kinase_PfkB_CS"/>
</dbReference>
<gene>
    <name evidence="8" type="ORF">SAMN04489765_4515</name>
</gene>